<keyword evidence="4" id="KW-0808">Transferase</keyword>
<comment type="catalytic activity">
    <reaction evidence="1">
        <text>ATP + protein L-histidine = ADP + protein N-phospho-L-histidine.</text>
        <dbReference type="EC" id="2.7.13.3"/>
    </reaction>
</comment>
<dbReference type="Pfam" id="PF07730">
    <property type="entry name" value="HisKA_3"/>
    <property type="match status" value="1"/>
</dbReference>
<feature type="chain" id="PRO_5045865693" description="histidine kinase" evidence="12">
    <location>
        <begin position="29"/>
        <end position="564"/>
    </location>
</feature>
<dbReference type="InterPro" id="IPR011990">
    <property type="entry name" value="TPR-like_helical_dom_sf"/>
</dbReference>
<keyword evidence="11" id="KW-1133">Transmembrane helix</keyword>
<sequence length="564" mass="65660">MSLKKIKIWLLQATLLLSVALVYSQSSALKTLEKHNKNQDFKKAKSIVDKINTIKFNTTELAQYNYALATIMLQDNRDDLAYNHFIESKKLYRSIDSTDKVAKINIEIASLLLAINRNNVDYKNFLKEYNDYAKQKKDPEILTEFYIQIGKSFYDTIPKISLDYFRKAEKENLKTNDKLTHVRILQNMGATFSHDKIKKTDSALYVLKKAIIILKKIESTSSNQKKITEYFFNLYTNIGRAYSKKKEHENAIYYYQKADSIPLKGFLNKNKETLYSYISESYKEKGDYKKALIYLDKQKVYEQIINEKEQKIAIKDIDTKYNTEETKLQNLTLKTKLQTNKTILFIGLALLLIIATIGILAYKNVSKKKTIAEQEKLIQTQRLETSLKEQELHEIDIMLESQEKERQRIANELHDNLGSLLATLKFNFQNLKRQKEVLEDKENQLFEKTDALIDEAYQEVRNISHLKNLGVIGSHGLEIAVKKMAEKMSILKKLTINVIPFGLNERLDNQKELTIFRMIQELCTNIIKHSQATEVNIFSHNIIKPILILLLKIMGKDLILKKLL</sequence>
<keyword evidence="9" id="KW-0802">TPR repeat</keyword>
<evidence type="ECO:0000256" key="8">
    <source>
        <dbReference type="ARBA" id="ARBA00023012"/>
    </source>
</evidence>
<comment type="caution">
    <text evidence="14">The sequence shown here is derived from an EMBL/GenBank/DDBJ whole genome shotgun (WGS) entry which is preliminary data.</text>
</comment>
<dbReference type="PROSITE" id="PS50005">
    <property type="entry name" value="TPR"/>
    <property type="match status" value="1"/>
</dbReference>
<keyword evidence="11" id="KW-0472">Membrane</keyword>
<evidence type="ECO:0000256" key="12">
    <source>
        <dbReference type="SAM" id="SignalP"/>
    </source>
</evidence>
<dbReference type="Gene3D" id="6.10.250.2870">
    <property type="match status" value="1"/>
</dbReference>
<dbReference type="InterPro" id="IPR050482">
    <property type="entry name" value="Sensor_HK_TwoCompSys"/>
</dbReference>
<evidence type="ECO:0000259" key="13">
    <source>
        <dbReference type="Pfam" id="PF07730"/>
    </source>
</evidence>
<feature type="repeat" description="TPR" evidence="9">
    <location>
        <begin position="232"/>
        <end position="265"/>
    </location>
</feature>
<keyword evidence="12" id="KW-0732">Signal</keyword>
<evidence type="ECO:0000256" key="1">
    <source>
        <dbReference type="ARBA" id="ARBA00000085"/>
    </source>
</evidence>
<dbReference type="SUPFAM" id="SSF48452">
    <property type="entry name" value="TPR-like"/>
    <property type="match status" value="1"/>
</dbReference>
<dbReference type="Proteomes" id="UP001500426">
    <property type="component" value="Unassembled WGS sequence"/>
</dbReference>
<keyword evidence="10" id="KW-0175">Coiled coil</keyword>
<evidence type="ECO:0000313" key="15">
    <source>
        <dbReference type="Proteomes" id="UP001500426"/>
    </source>
</evidence>
<evidence type="ECO:0000256" key="2">
    <source>
        <dbReference type="ARBA" id="ARBA00012438"/>
    </source>
</evidence>
<keyword evidence="15" id="KW-1185">Reference proteome</keyword>
<feature type="domain" description="Signal transduction histidine kinase subgroup 3 dimerisation and phosphoacceptor" evidence="13">
    <location>
        <begin position="405"/>
        <end position="465"/>
    </location>
</feature>
<evidence type="ECO:0000256" key="9">
    <source>
        <dbReference type="PROSITE-ProRule" id="PRU00339"/>
    </source>
</evidence>
<reference evidence="15" key="1">
    <citation type="journal article" date="2019" name="Int. J. Syst. Evol. Microbiol.">
        <title>The Global Catalogue of Microorganisms (GCM) 10K type strain sequencing project: providing services to taxonomists for standard genome sequencing and annotation.</title>
        <authorList>
            <consortium name="The Broad Institute Genomics Platform"/>
            <consortium name="The Broad Institute Genome Sequencing Center for Infectious Disease"/>
            <person name="Wu L."/>
            <person name="Ma J."/>
        </authorList>
    </citation>
    <scope>NUCLEOTIDE SEQUENCE [LARGE SCALE GENOMIC DNA]</scope>
    <source>
        <strain evidence="15">JCM 17068</strain>
    </source>
</reference>
<evidence type="ECO:0000256" key="11">
    <source>
        <dbReference type="SAM" id="Phobius"/>
    </source>
</evidence>
<feature type="signal peptide" evidence="12">
    <location>
        <begin position="1"/>
        <end position="28"/>
    </location>
</feature>
<keyword evidence="5" id="KW-0547">Nucleotide-binding</keyword>
<protein>
    <recommendedName>
        <fullName evidence="2">histidine kinase</fullName>
        <ecNumber evidence="2">2.7.13.3</ecNumber>
    </recommendedName>
</protein>
<accession>A0ABP7UFH7</accession>
<evidence type="ECO:0000256" key="10">
    <source>
        <dbReference type="SAM" id="Coils"/>
    </source>
</evidence>
<dbReference type="InterPro" id="IPR019734">
    <property type="entry name" value="TPR_rpt"/>
</dbReference>
<name>A0ABP7UFH7_9FLAO</name>
<dbReference type="EC" id="2.7.13.3" evidence="2"/>
<dbReference type="PANTHER" id="PTHR24421:SF10">
    <property type="entry name" value="NITRATE_NITRITE SENSOR PROTEIN NARQ"/>
    <property type="match status" value="1"/>
</dbReference>
<keyword evidence="11" id="KW-0812">Transmembrane</keyword>
<dbReference type="InterPro" id="IPR011712">
    <property type="entry name" value="Sig_transdc_His_kin_sub3_dim/P"/>
</dbReference>
<evidence type="ECO:0000256" key="4">
    <source>
        <dbReference type="ARBA" id="ARBA00022679"/>
    </source>
</evidence>
<keyword evidence="8" id="KW-0902">Two-component regulatory system</keyword>
<keyword evidence="6" id="KW-0418">Kinase</keyword>
<proteinExistence type="predicted"/>
<evidence type="ECO:0000256" key="5">
    <source>
        <dbReference type="ARBA" id="ARBA00022741"/>
    </source>
</evidence>
<feature type="coiled-coil region" evidence="10">
    <location>
        <begin position="392"/>
        <end position="451"/>
    </location>
</feature>
<feature type="transmembrane region" description="Helical" evidence="11">
    <location>
        <begin position="343"/>
        <end position="362"/>
    </location>
</feature>
<evidence type="ECO:0000256" key="6">
    <source>
        <dbReference type="ARBA" id="ARBA00022777"/>
    </source>
</evidence>
<organism evidence="14 15">
    <name type="scientific">Flavobacterium chungnamense</name>
    <dbReference type="NCBI Taxonomy" id="706182"/>
    <lineage>
        <taxon>Bacteria</taxon>
        <taxon>Pseudomonadati</taxon>
        <taxon>Bacteroidota</taxon>
        <taxon>Flavobacteriia</taxon>
        <taxon>Flavobacteriales</taxon>
        <taxon>Flavobacteriaceae</taxon>
        <taxon>Flavobacterium</taxon>
    </lineage>
</organism>
<dbReference type="PANTHER" id="PTHR24421">
    <property type="entry name" value="NITRATE/NITRITE SENSOR PROTEIN NARX-RELATED"/>
    <property type="match status" value="1"/>
</dbReference>
<evidence type="ECO:0000256" key="3">
    <source>
        <dbReference type="ARBA" id="ARBA00022553"/>
    </source>
</evidence>
<gene>
    <name evidence="14" type="ORF">GCM10022388_03830</name>
</gene>
<keyword evidence="3" id="KW-0597">Phosphoprotein</keyword>
<dbReference type="Gene3D" id="1.25.40.10">
    <property type="entry name" value="Tetratricopeptide repeat domain"/>
    <property type="match status" value="2"/>
</dbReference>
<dbReference type="EMBL" id="BAABCS010000003">
    <property type="protein sequence ID" value="GAA4042256.1"/>
    <property type="molecule type" value="Genomic_DNA"/>
</dbReference>
<evidence type="ECO:0000256" key="7">
    <source>
        <dbReference type="ARBA" id="ARBA00022840"/>
    </source>
</evidence>
<evidence type="ECO:0000313" key="14">
    <source>
        <dbReference type="EMBL" id="GAA4042256.1"/>
    </source>
</evidence>
<keyword evidence="7" id="KW-0067">ATP-binding</keyword>